<evidence type="ECO:0000313" key="4">
    <source>
        <dbReference type="Proteomes" id="UP000287969"/>
    </source>
</evidence>
<feature type="domain" description="DHHA1" evidence="2">
    <location>
        <begin position="235"/>
        <end position="317"/>
    </location>
</feature>
<evidence type="ECO:0000259" key="1">
    <source>
        <dbReference type="Pfam" id="PF01368"/>
    </source>
</evidence>
<evidence type="ECO:0000259" key="2">
    <source>
        <dbReference type="Pfam" id="PF02272"/>
    </source>
</evidence>
<dbReference type="Proteomes" id="UP000287969">
    <property type="component" value="Chromosome"/>
</dbReference>
<dbReference type="Pfam" id="PF02272">
    <property type="entry name" value="DHHA1"/>
    <property type="match status" value="1"/>
</dbReference>
<protein>
    <submittedName>
        <fullName evidence="3">Bifunctional oligoribonuclease/PAP phosphatase NrnA</fullName>
    </submittedName>
</protein>
<dbReference type="AlphaFoldDB" id="A0A410QCR4"/>
<dbReference type="GO" id="GO:0003676">
    <property type="term" value="F:nucleic acid binding"/>
    <property type="evidence" value="ECO:0007669"/>
    <property type="project" value="InterPro"/>
</dbReference>
<proteinExistence type="predicted"/>
<keyword evidence="4" id="KW-1185">Reference proteome</keyword>
<organism evidence="3 4">
    <name type="scientific">Acidilutibacter cellobiosedens</name>
    <dbReference type="NCBI Taxonomy" id="2507161"/>
    <lineage>
        <taxon>Bacteria</taxon>
        <taxon>Bacillati</taxon>
        <taxon>Bacillota</taxon>
        <taxon>Tissierellia</taxon>
        <taxon>Tissierellales</taxon>
        <taxon>Acidilutibacteraceae</taxon>
        <taxon>Acidilutibacter</taxon>
    </lineage>
</organism>
<dbReference type="SUPFAM" id="SSF64182">
    <property type="entry name" value="DHH phosphoesterases"/>
    <property type="match status" value="1"/>
</dbReference>
<reference evidence="4" key="1">
    <citation type="submission" date="2019-01" db="EMBL/GenBank/DDBJ databases">
        <title>Draft genomes of a novel of Sporanaerobacter strains.</title>
        <authorList>
            <person name="Ma S."/>
        </authorList>
    </citation>
    <scope>NUCLEOTIDE SEQUENCE [LARGE SCALE GENOMIC DNA]</scope>
    <source>
        <strain evidence="4">NJN-17</strain>
    </source>
</reference>
<dbReference type="KEGG" id="spoa:EQM13_08675"/>
<accession>A0A410QCR4</accession>
<dbReference type="Gene3D" id="3.90.1640.10">
    <property type="entry name" value="inorganic pyrophosphatase (n-terminal core)"/>
    <property type="match status" value="1"/>
</dbReference>
<feature type="domain" description="DDH" evidence="1">
    <location>
        <begin position="21"/>
        <end position="161"/>
    </location>
</feature>
<dbReference type="Gene3D" id="3.10.310.30">
    <property type="match status" value="1"/>
</dbReference>
<evidence type="ECO:0000313" key="3">
    <source>
        <dbReference type="EMBL" id="QAT61654.1"/>
    </source>
</evidence>
<dbReference type="RefSeq" id="WP_128752464.1">
    <property type="nucleotide sequence ID" value="NZ_CP035282.1"/>
</dbReference>
<dbReference type="PANTHER" id="PTHR47618:SF1">
    <property type="entry name" value="BIFUNCTIONAL OLIGORIBONUCLEASE AND PAP PHOSPHATASE NRNA"/>
    <property type="match status" value="1"/>
</dbReference>
<dbReference type="PANTHER" id="PTHR47618">
    <property type="entry name" value="BIFUNCTIONAL OLIGORIBONUCLEASE AND PAP PHOSPHATASE NRNA"/>
    <property type="match status" value="1"/>
</dbReference>
<dbReference type="InterPro" id="IPR038763">
    <property type="entry name" value="DHH_sf"/>
</dbReference>
<dbReference type="EMBL" id="CP035282">
    <property type="protein sequence ID" value="QAT61654.1"/>
    <property type="molecule type" value="Genomic_DNA"/>
</dbReference>
<dbReference type="InterPro" id="IPR001667">
    <property type="entry name" value="DDH_dom"/>
</dbReference>
<dbReference type="InterPro" id="IPR003156">
    <property type="entry name" value="DHHA1_dom"/>
</dbReference>
<gene>
    <name evidence="3" type="ORF">EQM13_08675</name>
</gene>
<name>A0A410QCR4_9FIRM</name>
<dbReference type="InterPro" id="IPR051319">
    <property type="entry name" value="Oligoribo/pAp-PDE_c-di-AMP_PDE"/>
</dbReference>
<sequence>MNDELNSLMDKAIEIIKNSNNIYMASHVDPDGDNIGSLLSMKLSLKKIGKNVNIIKVDNIPGDFKFLPSVDSITDQPFDKNVDLFIALDSGDMERLGVAKDFALCANNIINIDHHKTNTKFGNINIIDSKVSSTGELVYLLLKRMKIDIDEDIATCIYTAISSDTGSFMYDSTSSKTHLIAAELLNTGMNMNKVVINLYQNRSLEKTKLFIAALNKLEFFQEGKIGIVSITQEMLKKSNAKMEDSEGIVSFLRDTEGVEVAVIMKEIKEDEIKVSMRSKEYVDVSKICLLFSGGGHKRAAGCTIYDSLERSKSMILNEIYKSIEEK</sequence>
<dbReference type="OrthoDB" id="9803668at2"/>
<dbReference type="Pfam" id="PF01368">
    <property type="entry name" value="DHH"/>
    <property type="match status" value="1"/>
</dbReference>